<protein>
    <submittedName>
        <fullName evidence="1">Uncharacterized protein</fullName>
    </submittedName>
</protein>
<keyword evidence="2" id="KW-1185">Reference proteome</keyword>
<evidence type="ECO:0000313" key="2">
    <source>
        <dbReference type="Proteomes" id="UP000596661"/>
    </source>
</evidence>
<reference evidence="1" key="1">
    <citation type="submission" date="2018-11" db="EMBL/GenBank/DDBJ databases">
        <authorList>
            <person name="Grassa J C."/>
        </authorList>
    </citation>
    <scope>NUCLEOTIDE SEQUENCE [LARGE SCALE GENOMIC DNA]</scope>
</reference>
<name>A0A803PPZ2_CANSA</name>
<dbReference type="EMBL" id="UZAU01000414">
    <property type="status" value="NOT_ANNOTATED_CDS"/>
    <property type="molecule type" value="Genomic_DNA"/>
</dbReference>
<organism evidence="1 2">
    <name type="scientific">Cannabis sativa</name>
    <name type="common">Hemp</name>
    <name type="synonym">Marijuana</name>
    <dbReference type="NCBI Taxonomy" id="3483"/>
    <lineage>
        <taxon>Eukaryota</taxon>
        <taxon>Viridiplantae</taxon>
        <taxon>Streptophyta</taxon>
        <taxon>Embryophyta</taxon>
        <taxon>Tracheophyta</taxon>
        <taxon>Spermatophyta</taxon>
        <taxon>Magnoliopsida</taxon>
        <taxon>eudicotyledons</taxon>
        <taxon>Gunneridae</taxon>
        <taxon>Pentapetalae</taxon>
        <taxon>rosids</taxon>
        <taxon>fabids</taxon>
        <taxon>Rosales</taxon>
        <taxon>Cannabaceae</taxon>
        <taxon>Cannabis</taxon>
    </lineage>
</organism>
<evidence type="ECO:0000313" key="1">
    <source>
        <dbReference type="EnsemblPlants" id="cds.evm.model.05.317"/>
    </source>
</evidence>
<reference evidence="1" key="2">
    <citation type="submission" date="2021-03" db="UniProtKB">
        <authorList>
            <consortium name="EnsemblPlants"/>
        </authorList>
    </citation>
    <scope>IDENTIFICATION</scope>
</reference>
<accession>A0A803PPZ2</accession>
<dbReference type="Proteomes" id="UP000596661">
    <property type="component" value="Chromosome 5"/>
</dbReference>
<dbReference type="Gramene" id="evm.model.05.317">
    <property type="protein sequence ID" value="cds.evm.model.05.317"/>
    <property type="gene ID" value="evm.TU.05.317"/>
</dbReference>
<dbReference type="EnsemblPlants" id="evm.model.05.317">
    <property type="protein sequence ID" value="cds.evm.model.05.317"/>
    <property type="gene ID" value="evm.TU.05.317"/>
</dbReference>
<proteinExistence type="predicted"/>
<dbReference type="AlphaFoldDB" id="A0A803PPZ2"/>
<sequence>MLKNGGKTLRAKEKEEAPFDSVKSLCHVQLDSHPSNLTLFPTFDRVENFLGHKDIVRNETTLEKCTLVRENERVYN</sequence>